<keyword evidence="2" id="KW-1185">Reference proteome</keyword>
<proteinExistence type="predicted"/>
<evidence type="ECO:0000313" key="2">
    <source>
        <dbReference type="Proteomes" id="UP000639775"/>
    </source>
</evidence>
<dbReference type="Proteomes" id="UP000639775">
    <property type="component" value="Unassembled WGS sequence"/>
</dbReference>
<dbReference type="RefSeq" id="WP_167193380.1">
    <property type="nucleotide sequence ID" value="NZ_JAAORB010000003.1"/>
</dbReference>
<sequence>MRGNQSVKTIKVVWFGKGQMRQWETILVIGLTGLTVKRGAGNVHHSSGGVGAVLPLAAETG</sequence>
<protein>
    <submittedName>
        <fullName evidence="1">Uncharacterized protein</fullName>
    </submittedName>
</protein>
<accession>A0A967EF76</accession>
<name>A0A967EF76_9RHOB</name>
<reference evidence="1" key="1">
    <citation type="submission" date="2020-03" db="EMBL/GenBank/DDBJ databases">
        <title>Roseovarius gahaiensis sp. nov., isolated from Gahai Saline Lake, China.</title>
        <authorList>
            <person name="Sun X."/>
        </authorList>
    </citation>
    <scope>NUCLEOTIDE SEQUENCE</scope>
    <source>
        <strain evidence="1">GH877</strain>
    </source>
</reference>
<dbReference type="AlphaFoldDB" id="A0A967EF76"/>
<gene>
    <name evidence="1" type="ORF">HAT86_03340</name>
</gene>
<organism evidence="1 2">
    <name type="scientific">Roseovarius gahaiensis</name>
    <dbReference type="NCBI Taxonomy" id="2716691"/>
    <lineage>
        <taxon>Bacteria</taxon>
        <taxon>Pseudomonadati</taxon>
        <taxon>Pseudomonadota</taxon>
        <taxon>Alphaproteobacteria</taxon>
        <taxon>Rhodobacterales</taxon>
        <taxon>Roseobacteraceae</taxon>
        <taxon>Roseovarius</taxon>
    </lineage>
</organism>
<comment type="caution">
    <text evidence="1">The sequence shown here is derived from an EMBL/GenBank/DDBJ whole genome shotgun (WGS) entry which is preliminary data.</text>
</comment>
<dbReference type="EMBL" id="JAAORB010000003">
    <property type="protein sequence ID" value="NHQ73501.1"/>
    <property type="molecule type" value="Genomic_DNA"/>
</dbReference>
<evidence type="ECO:0000313" key="1">
    <source>
        <dbReference type="EMBL" id="NHQ73501.1"/>
    </source>
</evidence>